<evidence type="ECO:0000259" key="1">
    <source>
        <dbReference type="Pfam" id="PF01458"/>
    </source>
</evidence>
<dbReference type="Proteomes" id="UP001204320">
    <property type="component" value="Unassembled WGS sequence"/>
</dbReference>
<proteinExistence type="predicted"/>
<sequence>MADENATVVLDRVNEPPAQTWNRLRANDITLTVPKISRKGDVYFALPQLFSHIECGMGEKVTSWVTSQAADARYVEVPAHTVREEPIVVAVDTDKGEVADTGVMVRAGATVSIVVAAGGRNAGSTTSASLLRVVAEEGAHVTITEVVGVGSSQQHLESVGVDADDDARIEVRQYALGGGTVAFGTAVSLSGDRARANIGLRYFADGKDRLDVNHVVRQRGKNTIAHVRENGILDDAAEKALRATIDLVHGARGSKGDEAENVLVFGDDVVNKTVPVILCDEDDVQGNHGATIGTVGPEQMDYLADRGLSRKDAEALFVRALFEDAIINAPEAHAHDVAVRQAERVLGAQVAHDFDASAQLAEGEEA</sequence>
<dbReference type="Pfam" id="PF01458">
    <property type="entry name" value="SUFBD_core"/>
    <property type="match status" value="1"/>
</dbReference>
<dbReference type="PANTHER" id="PTHR43575">
    <property type="entry name" value="PROTEIN ABCI7, CHLOROPLASTIC"/>
    <property type="match status" value="1"/>
</dbReference>
<reference evidence="2 3" key="1">
    <citation type="submission" date="2022-08" db="EMBL/GenBank/DDBJ databases">
        <title>Tractidigestivibacter montrealensis type strain KD21.</title>
        <authorList>
            <person name="Diop K."/>
            <person name="Richard C."/>
            <person name="Routy B."/>
        </authorList>
    </citation>
    <scope>NUCLEOTIDE SEQUENCE [LARGE SCALE GENOMIC DNA]</scope>
    <source>
        <strain evidence="2 3">KD21</strain>
    </source>
</reference>
<name>A0ABT1ZA30_9ACTN</name>
<feature type="domain" description="SUF system FeS cluster assembly SufBD core" evidence="1">
    <location>
        <begin position="94"/>
        <end position="320"/>
    </location>
</feature>
<dbReference type="PANTHER" id="PTHR43575:SF1">
    <property type="entry name" value="PROTEIN ABCI7, CHLOROPLASTIC"/>
    <property type="match status" value="1"/>
</dbReference>
<dbReference type="InterPro" id="IPR000825">
    <property type="entry name" value="SUF_FeS_clus_asmbl_SufBD_core"/>
</dbReference>
<evidence type="ECO:0000313" key="3">
    <source>
        <dbReference type="Proteomes" id="UP001204320"/>
    </source>
</evidence>
<evidence type="ECO:0000313" key="2">
    <source>
        <dbReference type="EMBL" id="MCR9037064.1"/>
    </source>
</evidence>
<protein>
    <submittedName>
        <fullName evidence="2">SufD family Fe-S cluster assembly protein</fullName>
    </submittedName>
</protein>
<dbReference type="InterPro" id="IPR055346">
    <property type="entry name" value="Fe-S_cluster_assembly_SufBD"/>
</dbReference>
<gene>
    <name evidence="2" type="ORF">NVS32_08915</name>
</gene>
<comment type="caution">
    <text evidence="2">The sequence shown here is derived from an EMBL/GenBank/DDBJ whole genome shotgun (WGS) entry which is preliminary data.</text>
</comment>
<keyword evidence="3" id="KW-1185">Reference proteome</keyword>
<dbReference type="SUPFAM" id="SSF101960">
    <property type="entry name" value="Stabilizer of iron transporter SufD"/>
    <property type="match status" value="1"/>
</dbReference>
<dbReference type="InterPro" id="IPR037284">
    <property type="entry name" value="SUF_FeS_clus_asmbl_SufBD_sf"/>
</dbReference>
<accession>A0ABT1ZA30</accession>
<dbReference type="EMBL" id="JANSKA010000006">
    <property type="protein sequence ID" value="MCR9037064.1"/>
    <property type="molecule type" value="Genomic_DNA"/>
</dbReference>
<dbReference type="RefSeq" id="WP_258499501.1">
    <property type="nucleotide sequence ID" value="NZ_JANSKA010000006.1"/>
</dbReference>
<organism evidence="2 3">
    <name type="scientific">Tractidigestivibacter montrealensis</name>
    <dbReference type="NCBI Taxonomy" id="2972466"/>
    <lineage>
        <taxon>Bacteria</taxon>
        <taxon>Bacillati</taxon>
        <taxon>Actinomycetota</taxon>
        <taxon>Coriobacteriia</taxon>
        <taxon>Coriobacteriales</taxon>
        <taxon>Atopobiaceae</taxon>
        <taxon>Tractidigestivibacter</taxon>
    </lineage>
</organism>